<organism evidence="1 5">
    <name type="scientific">Ficus carica</name>
    <name type="common">Common fig</name>
    <dbReference type="NCBI Taxonomy" id="3494"/>
    <lineage>
        <taxon>Eukaryota</taxon>
        <taxon>Viridiplantae</taxon>
        <taxon>Streptophyta</taxon>
        <taxon>Embryophyta</taxon>
        <taxon>Tracheophyta</taxon>
        <taxon>Spermatophyta</taxon>
        <taxon>Magnoliopsida</taxon>
        <taxon>eudicotyledons</taxon>
        <taxon>Gunneridae</taxon>
        <taxon>Pentapetalae</taxon>
        <taxon>rosids</taxon>
        <taxon>fabids</taxon>
        <taxon>Rosales</taxon>
        <taxon>Moraceae</taxon>
        <taxon>Ficeae</taxon>
        <taxon>Ficus</taxon>
    </lineage>
</organism>
<gene>
    <name evidence="1" type="ORF">TIFTF001_049862</name>
    <name evidence="2" type="ORF">TIFTF001_049863</name>
    <name evidence="3" type="ORF">TIFTF001_049864</name>
    <name evidence="4" type="ORF">TIFTF001_049865</name>
</gene>
<accession>A0AA87YQ20</accession>
<evidence type="ECO:0000313" key="2">
    <source>
        <dbReference type="EMBL" id="GMN18849.1"/>
    </source>
</evidence>
<dbReference type="EMBL" id="BTGU01007523">
    <property type="protein sequence ID" value="GMN18857.1"/>
    <property type="molecule type" value="Genomic_DNA"/>
</dbReference>
<dbReference type="EMBL" id="BTGU01007520">
    <property type="protein sequence ID" value="GMN18842.1"/>
    <property type="molecule type" value="Genomic_DNA"/>
</dbReference>
<keyword evidence="5" id="KW-1185">Reference proteome</keyword>
<evidence type="ECO:0000313" key="1">
    <source>
        <dbReference type="EMBL" id="GMN18842.1"/>
    </source>
</evidence>
<evidence type="ECO:0000313" key="5">
    <source>
        <dbReference type="Proteomes" id="UP001187192"/>
    </source>
</evidence>
<evidence type="ECO:0000313" key="3">
    <source>
        <dbReference type="EMBL" id="GMN18854.1"/>
    </source>
</evidence>
<comment type="caution">
    <text evidence="1">The sequence shown here is derived from an EMBL/GenBank/DDBJ whole genome shotgun (WGS) entry which is preliminary data.</text>
</comment>
<evidence type="ECO:0000313" key="4">
    <source>
        <dbReference type="EMBL" id="GMN18857.1"/>
    </source>
</evidence>
<sequence>MTEEEQEGHKSLREGDETRAKAILALSLQLGGFVGVHGGYDEKGLLENGQLLFMPKISGTTPDVIAWSDRSCTVTLRWADLLFIGVPCGLGCSGDPIGLDSECFRRVNMLQMHKYRTSNKLAPRVPMVWPALGAKAGVRTGPVAGSVSGARRRRAACAVCYAMVLLLTSAGGGAVHQRWWSFSIVPGEVLPRSTQRAPIVVRSWSMMESIGPTQWWSFNIVPGEGFSSCWGSSARVNTKGPDSGPLMVHDGEHRTNSMVVVQHSSRGSFALIRNTRLPALLQRS</sequence>
<dbReference type="EMBL" id="BTGU01007521">
    <property type="protein sequence ID" value="GMN18849.1"/>
    <property type="molecule type" value="Genomic_DNA"/>
</dbReference>
<name>A0AA87YQ20_FICCA</name>
<proteinExistence type="predicted"/>
<protein>
    <submittedName>
        <fullName evidence="1">Uncharacterized protein</fullName>
    </submittedName>
</protein>
<dbReference type="EMBL" id="BTGU01007522">
    <property type="protein sequence ID" value="GMN18854.1"/>
    <property type="molecule type" value="Genomic_DNA"/>
</dbReference>
<reference evidence="1" key="1">
    <citation type="submission" date="2023-07" db="EMBL/GenBank/DDBJ databases">
        <title>draft genome sequence of fig (Ficus carica).</title>
        <authorList>
            <person name="Takahashi T."/>
            <person name="Nishimura K."/>
        </authorList>
    </citation>
    <scope>NUCLEOTIDE SEQUENCE</scope>
</reference>
<dbReference type="Proteomes" id="UP001187192">
    <property type="component" value="Unassembled WGS sequence"/>
</dbReference>
<dbReference type="AlphaFoldDB" id="A0AA87YQ20"/>